<dbReference type="Pfam" id="PF00596">
    <property type="entry name" value="Aldolase_II"/>
    <property type="match status" value="2"/>
</dbReference>
<accession>A0A426RKR2</accession>
<dbReference type="EMBL" id="QUSX01000001">
    <property type="protein sequence ID" value="RRQ49608.1"/>
    <property type="molecule type" value="Genomic_DNA"/>
</dbReference>
<dbReference type="InterPro" id="IPR036409">
    <property type="entry name" value="Aldolase_II/adducin_N_sf"/>
</dbReference>
<dbReference type="SUPFAM" id="SSF53639">
    <property type="entry name" value="AraD/HMP-PK domain-like"/>
    <property type="match status" value="2"/>
</dbReference>
<keyword evidence="2" id="KW-0456">Lyase</keyword>
<evidence type="ECO:0000313" key="5">
    <source>
        <dbReference type="Proteomes" id="UP000286990"/>
    </source>
</evidence>
<gene>
    <name evidence="4" type="ORF">DZC72_03135</name>
</gene>
<name>A0A426RKR2_9FLAO</name>
<keyword evidence="1" id="KW-0479">Metal-binding</keyword>
<feature type="domain" description="Class II aldolase/adducin N-terminal" evidence="3">
    <location>
        <begin position="229"/>
        <end position="402"/>
    </location>
</feature>
<dbReference type="InterPro" id="IPR050197">
    <property type="entry name" value="Aldolase_class_II_sugar_metab"/>
</dbReference>
<sequence length="428" mass="47073">MKVSSTHPSILIANALEQIYKSRLTTTSGGNISIKGEDNVVWITPAGVDKGSLSRKDIVKVNTNGDYEGRHKPSSEFPFHAAIYNKRPDIKAIIHAHPPACVAFSIVGQIPDTTIIPQAKQLCGSVGFAPYRLPGSEALGQSIAEEFQKGFNSVIMENHGIVIGGSTLSEAFMRFETLEFCAKTLIRSKMLGESKTLSNTQLGAFEALKNGFGAIPEHNPSEEELLLRHEMANIIQRACRQGLMVSSFGTISCRLTKTAFLINPTNFNRREIVPEDLVFIDKETKEAQKEASRATPMHQEIYKNHKNINCIISTQSPNAMAFAITHSKMDTRTIPESYVLLEDIPLLPYGEPLKRGGDAVKVLGKHTPIGLFQNNSILVTGSNLLEAFDRLEVAEFSAKSIIDSKALGVVNPIKENEIKDLRAKFLKD</sequence>
<dbReference type="SMART" id="SM01007">
    <property type="entry name" value="Aldolase_II"/>
    <property type="match status" value="2"/>
</dbReference>
<dbReference type="OrthoDB" id="9784634at2"/>
<evidence type="ECO:0000313" key="4">
    <source>
        <dbReference type="EMBL" id="RRQ49608.1"/>
    </source>
</evidence>
<reference evidence="5" key="1">
    <citation type="submission" date="2018-08" db="EMBL/GenBank/DDBJ databases">
        <authorList>
            <person name="Khan S.A."/>
            <person name="J S.E."/>
        </authorList>
    </citation>
    <scope>NUCLEOTIDE SEQUENCE [LARGE SCALE GENOMIC DNA]</scope>
    <source>
        <strain evidence="5">PoM-212</strain>
    </source>
</reference>
<dbReference type="Gene3D" id="3.40.225.10">
    <property type="entry name" value="Class II aldolase/adducin N-terminal domain"/>
    <property type="match status" value="2"/>
</dbReference>
<evidence type="ECO:0000259" key="3">
    <source>
        <dbReference type="SMART" id="SM01007"/>
    </source>
</evidence>
<dbReference type="RefSeq" id="WP_125221430.1">
    <property type="nucleotide sequence ID" value="NZ_QUSX01000001.1"/>
</dbReference>
<dbReference type="GO" id="GO:0005829">
    <property type="term" value="C:cytosol"/>
    <property type="evidence" value="ECO:0007669"/>
    <property type="project" value="TreeGrafter"/>
</dbReference>
<comment type="caution">
    <text evidence="4">The sequence shown here is derived from an EMBL/GenBank/DDBJ whole genome shotgun (WGS) entry which is preliminary data.</text>
</comment>
<proteinExistence type="predicted"/>
<evidence type="ECO:0000256" key="2">
    <source>
        <dbReference type="ARBA" id="ARBA00023239"/>
    </source>
</evidence>
<dbReference type="PANTHER" id="PTHR22789">
    <property type="entry name" value="FUCULOSE PHOSPHATE ALDOLASE"/>
    <property type="match status" value="1"/>
</dbReference>
<organism evidence="4 5">
    <name type="scientific">Maribacter algicola</name>
    <dbReference type="NCBI Taxonomy" id="2498892"/>
    <lineage>
        <taxon>Bacteria</taxon>
        <taxon>Pseudomonadati</taxon>
        <taxon>Bacteroidota</taxon>
        <taxon>Flavobacteriia</taxon>
        <taxon>Flavobacteriales</taxon>
        <taxon>Flavobacteriaceae</taxon>
        <taxon>Maribacter</taxon>
    </lineage>
</organism>
<dbReference type="Proteomes" id="UP000286990">
    <property type="component" value="Unassembled WGS sequence"/>
</dbReference>
<dbReference type="GO" id="GO:0046872">
    <property type="term" value="F:metal ion binding"/>
    <property type="evidence" value="ECO:0007669"/>
    <property type="project" value="UniProtKB-KW"/>
</dbReference>
<evidence type="ECO:0000256" key="1">
    <source>
        <dbReference type="ARBA" id="ARBA00022723"/>
    </source>
</evidence>
<dbReference type="InterPro" id="IPR001303">
    <property type="entry name" value="Aldolase_II/adducin_N"/>
</dbReference>
<keyword evidence="5" id="KW-1185">Reference proteome</keyword>
<reference evidence="5" key="2">
    <citation type="submission" date="2018-12" db="EMBL/GenBank/DDBJ databases">
        <title>Maribacter lutimaris sp. nov., isolated from marine sediment.</title>
        <authorList>
            <person name="Kim K.K."/>
        </authorList>
    </citation>
    <scope>NUCLEOTIDE SEQUENCE [LARGE SCALE GENOMIC DNA]</scope>
    <source>
        <strain evidence="5">PoM-212</strain>
    </source>
</reference>
<feature type="domain" description="Class II aldolase/adducin N-terminal" evidence="3">
    <location>
        <begin position="10"/>
        <end position="186"/>
    </location>
</feature>
<protein>
    <submittedName>
        <fullName evidence="4">Class II aldolase/adducin family protein</fullName>
    </submittedName>
</protein>
<dbReference type="AlphaFoldDB" id="A0A426RKR2"/>
<dbReference type="GO" id="GO:0019323">
    <property type="term" value="P:pentose catabolic process"/>
    <property type="evidence" value="ECO:0007669"/>
    <property type="project" value="TreeGrafter"/>
</dbReference>
<dbReference type="GO" id="GO:0016832">
    <property type="term" value="F:aldehyde-lyase activity"/>
    <property type="evidence" value="ECO:0007669"/>
    <property type="project" value="TreeGrafter"/>
</dbReference>
<dbReference type="PANTHER" id="PTHR22789:SF0">
    <property type="entry name" value="3-OXO-TETRONATE 4-PHOSPHATE DECARBOXYLASE-RELATED"/>
    <property type="match status" value="1"/>
</dbReference>